<dbReference type="Gene3D" id="2.40.30.170">
    <property type="match status" value="1"/>
</dbReference>
<feature type="domain" description="Multidrug resistance protein MdtA-like barrel-sandwich hybrid" evidence="7">
    <location>
        <begin position="45"/>
        <end position="226"/>
    </location>
</feature>
<dbReference type="PANTHER" id="PTHR30386">
    <property type="entry name" value="MEMBRANE FUSION SUBUNIT OF EMRAB-TOLC MULTIDRUG EFFLUX PUMP"/>
    <property type="match status" value="1"/>
</dbReference>
<comment type="similarity">
    <text evidence="2">Belongs to the membrane fusion protein (MFP) (TC 8.A.1) family.</text>
</comment>
<dbReference type="AlphaFoldDB" id="V5FJ54"/>
<gene>
    <name evidence="8" type="ORF">VHA01S_028_00250</name>
</gene>
<dbReference type="EMBL" id="BAUJ01000028">
    <property type="protein sequence ID" value="GAD89826.1"/>
    <property type="molecule type" value="Genomic_DNA"/>
</dbReference>
<comment type="subcellular location">
    <subcellularLocation>
        <location evidence="1">Membrane</location>
        <topology evidence="1">Single-pass membrane protein</topology>
    </subcellularLocation>
</comment>
<comment type="caution">
    <text evidence="8">The sequence shown here is derived from an EMBL/GenBank/DDBJ whole genome shotgun (WGS) entry which is preliminary data.</text>
</comment>
<dbReference type="GO" id="GO:0016020">
    <property type="term" value="C:membrane"/>
    <property type="evidence" value="ECO:0007669"/>
    <property type="project" value="UniProtKB-SubCell"/>
</dbReference>
<dbReference type="PANTHER" id="PTHR30386:SF26">
    <property type="entry name" value="TRANSPORT PROTEIN COMB"/>
    <property type="match status" value="1"/>
</dbReference>
<dbReference type="RefSeq" id="WP_023404187.1">
    <property type="nucleotide sequence ID" value="NZ_BAUJ01000028.1"/>
</dbReference>
<keyword evidence="3" id="KW-0812">Transmembrane</keyword>
<dbReference type="InterPro" id="IPR050739">
    <property type="entry name" value="MFP"/>
</dbReference>
<dbReference type="Gene3D" id="1.10.287.470">
    <property type="entry name" value="Helix hairpin bin"/>
    <property type="match status" value="1"/>
</dbReference>
<keyword evidence="5" id="KW-0472">Membrane</keyword>
<keyword evidence="4" id="KW-1133">Transmembrane helix</keyword>
<evidence type="ECO:0000256" key="4">
    <source>
        <dbReference type="ARBA" id="ARBA00022989"/>
    </source>
</evidence>
<accession>V5FJ54</accession>
<evidence type="ECO:0000256" key="2">
    <source>
        <dbReference type="ARBA" id="ARBA00009477"/>
    </source>
</evidence>
<keyword evidence="6" id="KW-0175">Coiled coil</keyword>
<evidence type="ECO:0000256" key="1">
    <source>
        <dbReference type="ARBA" id="ARBA00004167"/>
    </source>
</evidence>
<proteinExistence type="inferred from homology"/>
<evidence type="ECO:0000256" key="6">
    <source>
        <dbReference type="SAM" id="Coils"/>
    </source>
</evidence>
<evidence type="ECO:0000256" key="3">
    <source>
        <dbReference type="ARBA" id="ARBA00022692"/>
    </source>
</evidence>
<dbReference type="SUPFAM" id="SSF111369">
    <property type="entry name" value="HlyD-like secretion proteins"/>
    <property type="match status" value="2"/>
</dbReference>
<dbReference type="Gene3D" id="2.40.50.100">
    <property type="match status" value="1"/>
</dbReference>
<name>V5FJ54_9VIBR</name>
<reference evidence="8 9" key="2">
    <citation type="submission" date="2013-11" db="EMBL/GenBank/DDBJ databases">
        <title>Whole genome shotgun sequence of Vibrio halioticoli NBRC 102217.</title>
        <authorList>
            <person name="Isaki S."/>
            <person name="Kimura A."/>
            <person name="Ohji S."/>
            <person name="Hosoyama A."/>
            <person name="Fujita N."/>
            <person name="Hashimoto M."/>
            <person name="Hosoyama Y."/>
            <person name="Yamazoe A."/>
        </authorList>
    </citation>
    <scope>NUCLEOTIDE SEQUENCE [LARGE SCALE GENOMIC DNA]</scope>
    <source>
        <strain evidence="8 9">NBRC 102217</strain>
    </source>
</reference>
<sequence>MMNKAYQWALYLVLGLSAVFAVFLVVSDNVAPFTTQAQLHIPTSRIAAEVSAPVIELAVENGQKVKKGDLLVRLDSARYQLALTQAQANLVEAEQTYQANKQHLNSALAALRQRQQEASNAQRKIKRNDRLIARKLISQEAYDDSHASLVVHQQAVESARAQVAQIKAELVQSSDNGALAVARARVELAKLDLKKTTLLAPVDGVISNLNLNSGTYVNAGTPVLFLVDRNHAWVNADFNEKGLAKLTKGTDVRLVFDALPGEVHRGEIQGKELAIHDASSDNNGLARVVNDDHWIRDQQKVRTQVSLSDLDSSALFSGSKVSVMVVSNTSTWDCLGSTWMGFLAHLRYLV</sequence>
<dbReference type="InterPro" id="IPR058625">
    <property type="entry name" value="MdtA-like_BSH"/>
</dbReference>
<dbReference type="OrthoDB" id="8958519at2"/>
<evidence type="ECO:0000256" key="5">
    <source>
        <dbReference type="ARBA" id="ARBA00023136"/>
    </source>
</evidence>
<evidence type="ECO:0000313" key="8">
    <source>
        <dbReference type="EMBL" id="GAD89826.1"/>
    </source>
</evidence>
<dbReference type="Proteomes" id="UP000017800">
    <property type="component" value="Unassembled WGS sequence"/>
</dbReference>
<dbReference type="eggNOG" id="COG1566">
    <property type="taxonomic scope" value="Bacteria"/>
</dbReference>
<dbReference type="Pfam" id="PF25917">
    <property type="entry name" value="BSH_RND"/>
    <property type="match status" value="1"/>
</dbReference>
<feature type="coiled-coil region" evidence="6">
    <location>
        <begin position="76"/>
        <end position="176"/>
    </location>
</feature>
<protein>
    <recommendedName>
        <fullName evidence="7">Multidrug resistance protein MdtA-like barrel-sandwich hybrid domain-containing protein</fullName>
    </recommendedName>
</protein>
<reference evidence="8 9" key="1">
    <citation type="submission" date="2013-10" db="EMBL/GenBank/DDBJ databases">
        <authorList>
            <person name="Ichikawa N."/>
            <person name="Kimura A."/>
            <person name="Ohji S."/>
            <person name="Hosoyama A."/>
            <person name="Fujita N."/>
        </authorList>
    </citation>
    <scope>NUCLEOTIDE SEQUENCE [LARGE SCALE GENOMIC DNA]</scope>
    <source>
        <strain evidence="8 9">NBRC 102217</strain>
    </source>
</reference>
<evidence type="ECO:0000313" key="9">
    <source>
        <dbReference type="Proteomes" id="UP000017800"/>
    </source>
</evidence>
<evidence type="ECO:0000259" key="7">
    <source>
        <dbReference type="Pfam" id="PF25917"/>
    </source>
</evidence>
<keyword evidence="9" id="KW-1185">Reference proteome</keyword>
<organism evidence="8 9">
    <name type="scientific">Vibrio halioticoli NBRC 102217</name>
    <dbReference type="NCBI Taxonomy" id="1219072"/>
    <lineage>
        <taxon>Bacteria</taxon>
        <taxon>Pseudomonadati</taxon>
        <taxon>Pseudomonadota</taxon>
        <taxon>Gammaproteobacteria</taxon>
        <taxon>Vibrionales</taxon>
        <taxon>Vibrionaceae</taxon>
        <taxon>Vibrio</taxon>
    </lineage>
</organism>